<proteinExistence type="inferred from homology"/>
<protein>
    <recommendedName>
        <fullName evidence="2">Cell shape-determining protein MreC</fullName>
    </recommendedName>
    <alternativeName>
        <fullName evidence="4">Cell shape protein MreC</fullName>
    </alternativeName>
</protein>
<dbReference type="GO" id="GO:0005886">
    <property type="term" value="C:plasma membrane"/>
    <property type="evidence" value="ECO:0007669"/>
    <property type="project" value="TreeGrafter"/>
</dbReference>
<dbReference type="InterPro" id="IPR042175">
    <property type="entry name" value="Cell/Rod_MreC_2"/>
</dbReference>
<dbReference type="Gene3D" id="2.40.10.350">
    <property type="entry name" value="Rod shape-determining protein MreC, domain 2"/>
    <property type="match status" value="1"/>
</dbReference>
<evidence type="ECO:0000256" key="3">
    <source>
        <dbReference type="ARBA" id="ARBA00022960"/>
    </source>
</evidence>
<feature type="domain" description="Rod shape-determining protein MreC beta-barrel core" evidence="5">
    <location>
        <begin position="113"/>
        <end position="258"/>
    </location>
</feature>
<dbReference type="InterPro" id="IPR055342">
    <property type="entry name" value="MreC_beta-barrel_core"/>
</dbReference>
<evidence type="ECO:0000259" key="5">
    <source>
        <dbReference type="Pfam" id="PF04085"/>
    </source>
</evidence>
<sequence length="268" mass="30107">MRNRRVVLLFLVVVVSASLMTFQSTRGPFKPLTALQTPLYRLERGFTAVMKIIKSPFRYYFRLGNENRILKSKIGRLEMREQEYTELKFENRRLSSIIGIKETTPHFIAAARVISSGIRQWPELIIIDKGTSSGIKKDMAVRTPEGLVGKTSEVMPEFSKVLLVTDVSFSVSVRLQDTRIEGILSGRGDGSCTLKYIPGDEDIKPGALLITSGLDGVFPKGIPVGYITGVEKGSELFLDVKVKPIIKASMIEEVMVFKKQDFNYEQNH</sequence>
<reference evidence="6" key="1">
    <citation type="submission" date="2018-06" db="EMBL/GenBank/DDBJ databases">
        <authorList>
            <person name="Zhirakovskaya E."/>
        </authorList>
    </citation>
    <scope>NUCLEOTIDE SEQUENCE</scope>
</reference>
<keyword evidence="3" id="KW-0133">Cell shape</keyword>
<name>A0A3B1D084_9ZZZZ</name>
<evidence type="ECO:0000256" key="1">
    <source>
        <dbReference type="ARBA" id="ARBA00009369"/>
    </source>
</evidence>
<dbReference type="NCBIfam" id="TIGR00219">
    <property type="entry name" value="mreC"/>
    <property type="match status" value="1"/>
</dbReference>
<dbReference type="Gene3D" id="2.40.10.340">
    <property type="entry name" value="Rod shape-determining protein MreC, domain 1"/>
    <property type="match status" value="1"/>
</dbReference>
<gene>
    <name evidence="6" type="ORF">MNBD_NITROSPIRAE03-697</name>
</gene>
<dbReference type="InterPro" id="IPR007221">
    <property type="entry name" value="MreC"/>
</dbReference>
<dbReference type="InterPro" id="IPR042177">
    <property type="entry name" value="Cell/Rod_1"/>
</dbReference>
<comment type="similarity">
    <text evidence="1">Belongs to the MreC family.</text>
</comment>
<dbReference type="GO" id="GO:0008360">
    <property type="term" value="P:regulation of cell shape"/>
    <property type="evidence" value="ECO:0007669"/>
    <property type="project" value="UniProtKB-KW"/>
</dbReference>
<dbReference type="PIRSF" id="PIRSF038471">
    <property type="entry name" value="MreC"/>
    <property type="match status" value="1"/>
</dbReference>
<organism evidence="6">
    <name type="scientific">hydrothermal vent metagenome</name>
    <dbReference type="NCBI Taxonomy" id="652676"/>
    <lineage>
        <taxon>unclassified sequences</taxon>
        <taxon>metagenomes</taxon>
        <taxon>ecological metagenomes</taxon>
    </lineage>
</organism>
<dbReference type="AlphaFoldDB" id="A0A3B1D084"/>
<dbReference type="PANTHER" id="PTHR34138">
    <property type="entry name" value="CELL SHAPE-DETERMINING PROTEIN MREC"/>
    <property type="match status" value="1"/>
</dbReference>
<evidence type="ECO:0000256" key="2">
    <source>
        <dbReference type="ARBA" id="ARBA00013855"/>
    </source>
</evidence>
<accession>A0A3B1D084</accession>
<evidence type="ECO:0000256" key="4">
    <source>
        <dbReference type="ARBA" id="ARBA00032089"/>
    </source>
</evidence>
<dbReference type="PANTHER" id="PTHR34138:SF1">
    <property type="entry name" value="CELL SHAPE-DETERMINING PROTEIN MREC"/>
    <property type="match status" value="1"/>
</dbReference>
<dbReference type="Pfam" id="PF04085">
    <property type="entry name" value="MreC"/>
    <property type="match status" value="1"/>
</dbReference>
<evidence type="ECO:0000313" key="6">
    <source>
        <dbReference type="EMBL" id="VAX32231.1"/>
    </source>
</evidence>
<dbReference type="EMBL" id="UOGI01000133">
    <property type="protein sequence ID" value="VAX32231.1"/>
    <property type="molecule type" value="Genomic_DNA"/>
</dbReference>